<feature type="region of interest" description="Disordered" evidence="2">
    <location>
        <begin position="281"/>
        <end position="339"/>
    </location>
</feature>
<evidence type="ECO:0000313" key="4">
    <source>
        <dbReference type="Proteomes" id="UP000245166"/>
    </source>
</evidence>
<gene>
    <name evidence="3" type="ORF">C8046_01210</name>
</gene>
<comment type="subcellular location">
    <subcellularLocation>
        <location evidence="1">Cell membrane</location>
        <topology evidence="1">Multi-pass membrane protein</topology>
    </subcellularLocation>
</comment>
<reference evidence="3 4" key="1">
    <citation type="submission" date="2018-03" db="EMBL/GenBank/DDBJ databases">
        <title>Genome assembly of novel Miniimonas species PCH200.</title>
        <authorList>
            <person name="Thakur V."/>
            <person name="Kumar V."/>
            <person name="Singh D."/>
        </authorList>
    </citation>
    <scope>NUCLEOTIDE SEQUENCE [LARGE SCALE GENOMIC DNA]</scope>
    <source>
        <strain evidence="3 4">PCH200</strain>
    </source>
</reference>
<evidence type="ECO:0000313" key="3">
    <source>
        <dbReference type="EMBL" id="PWD49538.1"/>
    </source>
</evidence>
<feature type="compositionally biased region" description="Pro residues" evidence="2">
    <location>
        <begin position="1"/>
        <end position="14"/>
    </location>
</feature>
<sequence length="339" mass="36093">MGGVPRPPRPPPHLPRGAVVPARGHRARNGVRGRGDAVNRAGSRTVGVVGLLLLGVAVCVLLGLWQLSRHNDRVAQVDLITTNLDAPVAPLTDVLGDDLDPQDVWRPVTVTGTWVEGSGVQLRNRPVQDANASHALALFRTDETPARVLVVDRGWWRQTDVVPDGSLEVPGGTSEIVVRLRAQEDLDERANPAGEVFRVHPGSVLEQTSLDADALDGALVTSAYGMIVSPVPTTPLGALPDPDTSLRSHLSYALQWWFFAAAIPVAAVVLKRRADAEDAEAAAEAAGEERPVAARRRRASMEDEEDALLDAAERAAAERAAADRATAGRRDQASEISSA</sequence>
<keyword evidence="4" id="KW-1185">Reference proteome</keyword>
<name>A0A2U1ZRD6_9MICO</name>
<proteinExistence type="inferred from homology"/>
<dbReference type="PROSITE" id="PS50895">
    <property type="entry name" value="SURF1"/>
    <property type="match status" value="1"/>
</dbReference>
<keyword evidence="1" id="KW-1003">Cell membrane</keyword>
<evidence type="ECO:0000256" key="2">
    <source>
        <dbReference type="SAM" id="MobiDB-lite"/>
    </source>
</evidence>
<organism evidence="3 4">
    <name type="scientific">Serinibacter arcticus</name>
    <dbReference type="NCBI Taxonomy" id="1655435"/>
    <lineage>
        <taxon>Bacteria</taxon>
        <taxon>Bacillati</taxon>
        <taxon>Actinomycetota</taxon>
        <taxon>Actinomycetes</taxon>
        <taxon>Micrococcales</taxon>
        <taxon>Beutenbergiaceae</taxon>
        <taxon>Serinibacter</taxon>
    </lineage>
</organism>
<feature type="transmembrane region" description="Helical" evidence="1">
    <location>
        <begin position="46"/>
        <end position="67"/>
    </location>
</feature>
<dbReference type="GO" id="GO:0005886">
    <property type="term" value="C:plasma membrane"/>
    <property type="evidence" value="ECO:0007669"/>
    <property type="project" value="UniProtKB-SubCell"/>
</dbReference>
<dbReference type="InterPro" id="IPR002994">
    <property type="entry name" value="Surf1/Shy1"/>
</dbReference>
<accession>A0A2U1ZRD6</accession>
<comment type="caution">
    <text evidence="3">The sequence shown here is derived from an EMBL/GenBank/DDBJ whole genome shotgun (WGS) entry which is preliminary data.</text>
</comment>
<dbReference type="Proteomes" id="UP000245166">
    <property type="component" value="Unassembled WGS sequence"/>
</dbReference>
<dbReference type="Pfam" id="PF02104">
    <property type="entry name" value="SURF1"/>
    <property type="match status" value="1"/>
</dbReference>
<keyword evidence="1" id="KW-0812">Transmembrane</keyword>
<comment type="similarity">
    <text evidence="1">Belongs to the SURF1 family.</text>
</comment>
<keyword evidence="1" id="KW-1133">Transmembrane helix</keyword>
<comment type="caution">
    <text evidence="1">Lacks conserved residue(s) required for the propagation of feature annotation.</text>
</comment>
<dbReference type="EMBL" id="PYHR01000002">
    <property type="protein sequence ID" value="PWD49538.1"/>
    <property type="molecule type" value="Genomic_DNA"/>
</dbReference>
<evidence type="ECO:0000256" key="1">
    <source>
        <dbReference type="RuleBase" id="RU363076"/>
    </source>
</evidence>
<dbReference type="CDD" id="cd06662">
    <property type="entry name" value="SURF1"/>
    <property type="match status" value="1"/>
</dbReference>
<feature type="compositionally biased region" description="Basic and acidic residues" evidence="2">
    <location>
        <begin position="311"/>
        <end position="333"/>
    </location>
</feature>
<dbReference type="AlphaFoldDB" id="A0A2U1ZRD6"/>
<protein>
    <recommendedName>
        <fullName evidence="1">SURF1-like protein</fullName>
    </recommendedName>
</protein>
<feature type="region of interest" description="Disordered" evidence="2">
    <location>
        <begin position="1"/>
        <end position="38"/>
    </location>
</feature>
<keyword evidence="1" id="KW-0472">Membrane</keyword>